<accession>A0A136IT03</accession>
<feature type="compositionally biased region" description="Acidic residues" evidence="1">
    <location>
        <begin position="196"/>
        <end position="208"/>
    </location>
</feature>
<feature type="region of interest" description="Disordered" evidence="1">
    <location>
        <begin position="339"/>
        <end position="453"/>
    </location>
</feature>
<name>A0A136IT03_9PEZI</name>
<reference evidence="3" key="1">
    <citation type="submission" date="2016-02" db="EMBL/GenBank/DDBJ databases">
        <title>Draft genome sequence of Microdochium bolleyi, a fungal endophyte of beachgrass.</title>
        <authorList>
            <consortium name="DOE Joint Genome Institute"/>
            <person name="David A.S."/>
            <person name="May G."/>
            <person name="Haridas S."/>
            <person name="Lim J."/>
            <person name="Wang M."/>
            <person name="Labutti K."/>
            <person name="Lipzen A."/>
            <person name="Barry K."/>
            <person name="Grigoriev I.V."/>
        </authorList>
    </citation>
    <scope>NUCLEOTIDE SEQUENCE [LARGE SCALE GENOMIC DNA]</scope>
    <source>
        <strain evidence="3">J235TASD1</strain>
    </source>
</reference>
<feature type="region of interest" description="Disordered" evidence="1">
    <location>
        <begin position="114"/>
        <end position="150"/>
    </location>
</feature>
<evidence type="ECO:0000256" key="1">
    <source>
        <dbReference type="SAM" id="MobiDB-lite"/>
    </source>
</evidence>
<evidence type="ECO:0000313" key="2">
    <source>
        <dbReference type="EMBL" id="KXJ88061.1"/>
    </source>
</evidence>
<feature type="region of interest" description="Disordered" evidence="1">
    <location>
        <begin position="229"/>
        <end position="268"/>
    </location>
</feature>
<organism evidence="2 3">
    <name type="scientific">Microdochium bolleyi</name>
    <dbReference type="NCBI Taxonomy" id="196109"/>
    <lineage>
        <taxon>Eukaryota</taxon>
        <taxon>Fungi</taxon>
        <taxon>Dikarya</taxon>
        <taxon>Ascomycota</taxon>
        <taxon>Pezizomycotina</taxon>
        <taxon>Sordariomycetes</taxon>
        <taxon>Xylariomycetidae</taxon>
        <taxon>Xylariales</taxon>
        <taxon>Microdochiaceae</taxon>
        <taxon>Microdochium</taxon>
    </lineage>
</organism>
<sequence>MPMERRPSGMTRILGLSAKGELLLAMPRQDDTRATLADLVVTQLKKSINSLDESKGTDEYALAALQEILRVAGIYAQLLSPGCTELQAVHEETASPLQSAAAAVVAAAPDVDPGSLPAEDIAGDASGPRAASREAREGSTETSQGGVEMWRSVASRPAVALEEKCNRADPFGSQPRDSVRSTQENASAHEEANDGLGEESPEGPEAECEAAVTVPDPNAMDGDLITTSHKAASPADAAPSETSTGIGGRGLGRHRQNTSVKESCPSDEGGAATDCSVAAGPICTEIGPSMAIVDGDEAHTTMNSGEPPETGDHQGVSPIAQGYDGTLWNTSMGLEGIPAYPVANETPPDLSTQSAENTPRVPRSSTQSPSSAIGRSKHSKAASTASTSTAKGLGGQGNDRDIGSSSVSATQPPVSTVAPVSTGIQIRARTPEEEQQRKKPQLGARKEHTSARVGKVPLVTNLHDGKIEKLIETSKPFDNAAIDLTSFEVTKQGDVDTRIDLVSCEDRAADKSCHREQDEKANMVSSERSKQVALEAFVSTEEGGNNSVVPDQGGLDNFTNITDEENHNHAAEQAAARPFSRDAATHGDAAVGQASHATENDEDVASCASSETAPVRMRHTATVDELKLWLWVPPKFLDSWGWFERVGKENDFFLTDRYWQSEAATFDNYHGQLTVIGHVVLEFFAAEYRDDFILHAGSWLNKGIRCEKEVYLVDVTINDGASFDYLDSALETDEGKRRAVNHLVTYNNANTGGHPRIRIVDIDWGINTKRRIAGGKGRPAESDCFGTLVVTFASMAAANHVLLNDLWCCGMRFPARIRLSRPDLLQCQNCWQLGHWSCVPLRNRLAISLRNPGSTSEMSITHTKRRLTWFEQSGGSRNVPKRVPAAASHQLEFLLGMTDDGVALQERTAGAEQAG</sequence>
<proteinExistence type="predicted"/>
<evidence type="ECO:0000313" key="3">
    <source>
        <dbReference type="Proteomes" id="UP000070501"/>
    </source>
</evidence>
<feature type="compositionally biased region" description="Polar residues" evidence="1">
    <location>
        <begin position="349"/>
        <end position="373"/>
    </location>
</feature>
<feature type="compositionally biased region" description="Low complexity" evidence="1">
    <location>
        <begin position="381"/>
        <end position="391"/>
    </location>
</feature>
<dbReference type="EMBL" id="KQ964260">
    <property type="protein sequence ID" value="KXJ88061.1"/>
    <property type="molecule type" value="Genomic_DNA"/>
</dbReference>
<dbReference type="InParanoid" id="A0A136IT03"/>
<dbReference type="Proteomes" id="UP000070501">
    <property type="component" value="Unassembled WGS sequence"/>
</dbReference>
<feature type="compositionally biased region" description="Polar residues" evidence="1">
    <location>
        <begin position="403"/>
        <end position="424"/>
    </location>
</feature>
<feature type="region of interest" description="Disordered" evidence="1">
    <location>
        <begin position="298"/>
        <end position="323"/>
    </location>
</feature>
<keyword evidence="3" id="KW-1185">Reference proteome</keyword>
<dbReference type="AlphaFoldDB" id="A0A136IT03"/>
<feature type="region of interest" description="Disordered" evidence="1">
    <location>
        <begin position="578"/>
        <end position="608"/>
    </location>
</feature>
<feature type="region of interest" description="Disordered" evidence="1">
    <location>
        <begin position="165"/>
        <end position="209"/>
    </location>
</feature>
<protein>
    <submittedName>
        <fullName evidence="2">Uncharacterized protein</fullName>
    </submittedName>
</protein>
<gene>
    <name evidence="2" type="ORF">Micbo1qcDRAFT_178696</name>
</gene>